<evidence type="ECO:0000313" key="3">
    <source>
        <dbReference type="Proteomes" id="UP000008820"/>
    </source>
</evidence>
<name>A0A6I8TY49_AEDAE</name>
<gene>
    <name evidence="2" type="primary">110678608</name>
</gene>
<feature type="domain" description="Ribosomal protein mS38 C-terminal" evidence="1">
    <location>
        <begin position="122"/>
        <end position="155"/>
    </location>
</feature>
<protein>
    <recommendedName>
        <fullName evidence="1">Ribosomal protein mS38 C-terminal domain-containing protein</fullName>
    </recommendedName>
</protein>
<reference evidence="2 3" key="1">
    <citation type="submission" date="2017-06" db="EMBL/GenBank/DDBJ databases">
        <title>Aedes aegypti genome working group (AGWG) sequencing and assembly.</title>
        <authorList>
            <consortium name="Aedes aegypti Genome Working Group (AGWG)"/>
            <person name="Matthews B.J."/>
        </authorList>
    </citation>
    <scope>NUCLEOTIDE SEQUENCE [LARGE SCALE GENOMIC DNA]</scope>
    <source>
        <strain evidence="2 3">LVP_AGWG</strain>
    </source>
</reference>
<dbReference type="AlphaFoldDB" id="A0A6I8TY49"/>
<evidence type="ECO:0000313" key="2">
    <source>
        <dbReference type="EnsemblMetazoa" id="AAEL020116-PA"/>
    </source>
</evidence>
<dbReference type="InterPro" id="IPR013177">
    <property type="entry name" value="Ribosomal_mS38_C"/>
</dbReference>
<dbReference type="Proteomes" id="UP000008820">
    <property type="component" value="Chromosome 3"/>
</dbReference>
<proteinExistence type="predicted"/>
<keyword evidence="3" id="KW-1185">Reference proteome</keyword>
<reference evidence="2" key="2">
    <citation type="submission" date="2020-05" db="UniProtKB">
        <authorList>
            <consortium name="EnsemblMetazoa"/>
        </authorList>
    </citation>
    <scope>IDENTIFICATION</scope>
    <source>
        <strain evidence="2">LVP_AGWG</strain>
    </source>
</reference>
<evidence type="ECO:0000259" key="1">
    <source>
        <dbReference type="SMART" id="SM01155"/>
    </source>
</evidence>
<dbReference type="Pfam" id="PF08213">
    <property type="entry name" value="COX24_C"/>
    <property type="match status" value="1"/>
</dbReference>
<dbReference type="OrthoDB" id="6423950at2759"/>
<dbReference type="SMART" id="SM01155">
    <property type="entry name" value="DUF1713"/>
    <property type="match status" value="1"/>
</dbReference>
<sequence length="218" mass="25267">MLVRRPVQAISCLVRGFSNISIRESTKVFSAVPPRNLARETKADTPLRITFLPREISLDIGHSRNINPLIPRKEIIDIPLINRIIENPNQSRISEIGDRLPAVAPVVDLPTSSGKVDDNGIQAARLIVIRRRKMRKHKLKKLRKKMKYEWAKVRQRRELRKEKAFQAGLINQIKEAERFSAEMYVAEKLRQANDTPIPRFWKGKRLPQFIIKQKLGIE</sequence>
<accession>A0A6I8TY49</accession>
<dbReference type="InParanoid" id="A0A6I8TY49"/>
<organism evidence="2 3">
    <name type="scientific">Aedes aegypti</name>
    <name type="common">Yellowfever mosquito</name>
    <name type="synonym">Culex aegypti</name>
    <dbReference type="NCBI Taxonomy" id="7159"/>
    <lineage>
        <taxon>Eukaryota</taxon>
        <taxon>Metazoa</taxon>
        <taxon>Ecdysozoa</taxon>
        <taxon>Arthropoda</taxon>
        <taxon>Hexapoda</taxon>
        <taxon>Insecta</taxon>
        <taxon>Pterygota</taxon>
        <taxon>Neoptera</taxon>
        <taxon>Endopterygota</taxon>
        <taxon>Diptera</taxon>
        <taxon>Nematocera</taxon>
        <taxon>Culicoidea</taxon>
        <taxon>Culicidae</taxon>
        <taxon>Culicinae</taxon>
        <taxon>Aedini</taxon>
        <taxon>Aedes</taxon>
        <taxon>Stegomyia</taxon>
    </lineage>
</organism>
<dbReference type="EnsemblMetazoa" id="AAEL020116-RA">
    <property type="protein sequence ID" value="AAEL020116-PA"/>
    <property type="gene ID" value="AAEL020116"/>
</dbReference>